<organism evidence="7 8">
    <name type="scientific">Brassica napus</name>
    <name type="common">Rape</name>
    <dbReference type="NCBI Taxonomy" id="3708"/>
    <lineage>
        <taxon>Eukaryota</taxon>
        <taxon>Viridiplantae</taxon>
        <taxon>Streptophyta</taxon>
        <taxon>Embryophyta</taxon>
        <taxon>Tracheophyta</taxon>
        <taxon>Spermatophyta</taxon>
        <taxon>Magnoliopsida</taxon>
        <taxon>eudicotyledons</taxon>
        <taxon>Gunneridae</taxon>
        <taxon>Pentapetalae</taxon>
        <taxon>rosids</taxon>
        <taxon>malvids</taxon>
        <taxon>Brassicales</taxon>
        <taxon>Brassicaceae</taxon>
        <taxon>Brassiceae</taxon>
        <taxon>Brassica</taxon>
    </lineage>
</organism>
<dbReference type="SMR" id="A0A078IGZ0"/>
<feature type="compositionally biased region" description="Low complexity" evidence="4">
    <location>
        <begin position="50"/>
        <end position="79"/>
    </location>
</feature>
<evidence type="ECO:0000256" key="4">
    <source>
        <dbReference type="SAM" id="MobiDB-lite"/>
    </source>
</evidence>
<dbReference type="InterPro" id="IPR019734">
    <property type="entry name" value="TPR_rpt"/>
</dbReference>
<dbReference type="GO" id="GO:0005737">
    <property type="term" value="C:cytoplasm"/>
    <property type="evidence" value="ECO:0000318"/>
    <property type="project" value="GO_Central"/>
</dbReference>
<reference evidence="7 8" key="1">
    <citation type="journal article" date="2014" name="Science">
        <title>Plant genetics. Early allopolyploid evolution in the post-Neolithic Brassica napus oilseed genome.</title>
        <authorList>
            <person name="Chalhoub B."/>
            <person name="Denoeud F."/>
            <person name="Liu S."/>
            <person name="Parkin I.A."/>
            <person name="Tang H."/>
            <person name="Wang X."/>
            <person name="Chiquet J."/>
            <person name="Belcram H."/>
            <person name="Tong C."/>
            <person name="Samans B."/>
            <person name="Correa M."/>
            <person name="Da Silva C."/>
            <person name="Just J."/>
            <person name="Falentin C."/>
            <person name="Koh C.S."/>
            <person name="Le Clainche I."/>
            <person name="Bernard M."/>
            <person name="Bento P."/>
            <person name="Noel B."/>
            <person name="Labadie K."/>
            <person name="Alberti A."/>
            <person name="Charles M."/>
            <person name="Arnaud D."/>
            <person name="Guo H."/>
            <person name="Daviaud C."/>
            <person name="Alamery S."/>
            <person name="Jabbari K."/>
            <person name="Zhao M."/>
            <person name="Edger P.P."/>
            <person name="Chelaifa H."/>
            <person name="Tack D."/>
            <person name="Lassalle G."/>
            <person name="Mestiri I."/>
            <person name="Schnel N."/>
            <person name="Le Paslier M.C."/>
            <person name="Fan G."/>
            <person name="Renault V."/>
            <person name="Bayer P.E."/>
            <person name="Golicz A.A."/>
            <person name="Manoli S."/>
            <person name="Lee T.H."/>
            <person name="Thi V.H."/>
            <person name="Chalabi S."/>
            <person name="Hu Q."/>
            <person name="Fan C."/>
            <person name="Tollenaere R."/>
            <person name="Lu Y."/>
            <person name="Battail C."/>
            <person name="Shen J."/>
            <person name="Sidebottom C.H."/>
            <person name="Wang X."/>
            <person name="Canaguier A."/>
            <person name="Chauveau A."/>
            <person name="Berard A."/>
            <person name="Deniot G."/>
            <person name="Guan M."/>
            <person name="Liu Z."/>
            <person name="Sun F."/>
            <person name="Lim Y.P."/>
            <person name="Lyons E."/>
            <person name="Town C.D."/>
            <person name="Bancroft I."/>
            <person name="Wang X."/>
            <person name="Meng J."/>
            <person name="Ma J."/>
            <person name="Pires J.C."/>
            <person name="King G.J."/>
            <person name="Brunel D."/>
            <person name="Delourme R."/>
            <person name="Renard M."/>
            <person name="Aury J.M."/>
            <person name="Adams K.L."/>
            <person name="Batley J."/>
            <person name="Snowdon R.J."/>
            <person name="Tost J."/>
            <person name="Edwards D."/>
            <person name="Zhou Y."/>
            <person name="Hua W."/>
            <person name="Sharpe A.G."/>
            <person name="Paterson A.H."/>
            <person name="Guan C."/>
            <person name="Wincker P."/>
        </authorList>
    </citation>
    <scope>NUCLEOTIDE SEQUENCE [LARGE SCALE GENOMIC DNA]</scope>
    <source>
        <strain evidence="8">cv. Darmor-bzh</strain>
    </source>
</reference>
<feature type="repeat" description="TPR" evidence="3">
    <location>
        <begin position="202"/>
        <end position="235"/>
    </location>
</feature>
<dbReference type="SUPFAM" id="SSF52833">
    <property type="entry name" value="Thioredoxin-like"/>
    <property type="match status" value="1"/>
</dbReference>
<dbReference type="PaxDb" id="3708-A0A078IGZ0"/>
<feature type="compositionally biased region" description="Gly residues" evidence="4">
    <location>
        <begin position="180"/>
        <end position="194"/>
    </location>
</feature>
<feature type="domain" description="Thioredoxin" evidence="5">
    <location>
        <begin position="598"/>
        <end position="658"/>
    </location>
</feature>
<dbReference type="Gene3D" id="1.25.40.10">
    <property type="entry name" value="Tetratricopeptide repeat domain"/>
    <property type="match status" value="1"/>
</dbReference>
<dbReference type="FunFam" id="3.40.30.10:FF:000211">
    <property type="entry name" value="TPR repeat-containing thioredoxin TTL4"/>
    <property type="match status" value="1"/>
</dbReference>
<dbReference type="InterPro" id="IPR011990">
    <property type="entry name" value="TPR-like_helical_dom_sf"/>
</dbReference>
<accession>A0A078IGZ0</accession>
<dbReference type="OMA" id="STHHTHY"/>
<dbReference type="Pfam" id="PF13432">
    <property type="entry name" value="TPR_16"/>
    <property type="match status" value="1"/>
</dbReference>
<dbReference type="Pfam" id="PF13174">
    <property type="entry name" value="TPR_6"/>
    <property type="match status" value="1"/>
</dbReference>
<evidence type="ECO:0000256" key="1">
    <source>
        <dbReference type="ARBA" id="ARBA00022737"/>
    </source>
</evidence>
<sequence>MSHYRRHSLEPSIDSITNRFRDSLNFQRDDDDVINKPDFRELNYPLKPRVSSSAAATPAASGSSSSSSGSASGKPSVTSQLAKRSHSGELSESGSGTPGSGAKNRTPKPGHRRSASAGTPLIYSGLAFSPVKNRGGGSGATSPSPGVVPSGNICPSGKIPKTGMASRASVKPETLFTGNGNYGHGNIVRGGGGKAKPETRDPEEVKKAGNDMYRKGNFSEALSLYDKAISMSPENPAYRSNRAAALAASGRLKEAVKECLEAVRLDPSYVRAHQRLASLYLRLGEAENARRHLCFSGQCPDKAELQRVQTLEKHLRLCSEARKMSDWKKVITEVDAAIANGADSSPQLVACKAEALLRLHQIKDSDLCLSTIQRLDHQHTQAKIFGMLCDAYVLCVQAQVDMALGRFENALVKAERAMKIDSNSNEVVSVLNNVTNVAKARTRGNELFTSGRYSEASVAYGEGLKFDAFNSVLYCNRAACWFKLGVWDQSVDDCSQALRIQPGYTKALLRRAASYGKLGRWDDAVRDYEVLRKELPGDSEVAESLQRALLNKAEEHKYLGYNNEVEEVSNLDKFKTATSLPGISMFYFKSTSNRQSEAISPFINTLCLRYPLVHFFMVDVDESLALAKAESIKKVPTFKIYKEGEKVKEMVCPNHKLLEDNVKHFLL</sequence>
<dbReference type="SUPFAM" id="SSF48452">
    <property type="entry name" value="TPR-like"/>
    <property type="match status" value="3"/>
</dbReference>
<dbReference type="CDD" id="cd02947">
    <property type="entry name" value="TRX_family"/>
    <property type="match status" value="1"/>
</dbReference>
<dbReference type="InterPro" id="IPR013766">
    <property type="entry name" value="Thioredoxin_domain"/>
</dbReference>
<evidence type="ECO:0000313" key="6">
    <source>
        <dbReference type="EMBL" id="CAF2048444.1"/>
    </source>
</evidence>
<dbReference type="Gene3D" id="3.40.30.10">
    <property type="entry name" value="Glutaredoxin"/>
    <property type="match status" value="1"/>
</dbReference>
<evidence type="ECO:0000259" key="5">
    <source>
        <dbReference type="Pfam" id="PF00085"/>
    </source>
</evidence>
<keyword evidence="8" id="KW-1185">Reference proteome</keyword>
<dbReference type="InterPro" id="IPR044534">
    <property type="entry name" value="TTL1-4"/>
</dbReference>
<reference evidence="6" key="3">
    <citation type="submission" date="2021-01" db="EMBL/GenBank/DDBJ databases">
        <authorList>
            <consortium name="Genoscope - CEA"/>
            <person name="William W."/>
        </authorList>
    </citation>
    <scope>NUCLEOTIDE SEQUENCE</scope>
</reference>
<reference evidence="7" key="2">
    <citation type="submission" date="2014-06" db="EMBL/GenBank/DDBJ databases">
        <authorList>
            <person name="Genoscope - CEA"/>
        </authorList>
    </citation>
    <scope>NUCLEOTIDE SEQUENCE</scope>
</reference>
<dbReference type="PROSITE" id="PS50005">
    <property type="entry name" value="TPR"/>
    <property type="match status" value="1"/>
</dbReference>
<feature type="compositionally biased region" description="Basic and acidic residues" evidence="4">
    <location>
        <begin position="195"/>
        <end position="211"/>
    </location>
</feature>
<proteinExistence type="predicted"/>
<name>A0A078IGZ0_BRANA</name>
<dbReference type="PANTHER" id="PTHR46050:SF29">
    <property type="entry name" value="TPR REPEAT-CONTAINING THIOREDOXIN TTL4"/>
    <property type="match status" value="1"/>
</dbReference>
<feature type="region of interest" description="Disordered" evidence="4">
    <location>
        <begin position="28"/>
        <end position="119"/>
    </location>
</feature>
<dbReference type="STRING" id="3708.A0A078IGZ0"/>
<keyword evidence="2 3" id="KW-0802">TPR repeat</keyword>
<feature type="compositionally biased region" description="Basic residues" evidence="4">
    <location>
        <begin position="105"/>
        <end position="114"/>
    </location>
</feature>
<dbReference type="OrthoDB" id="2121326at2759"/>
<dbReference type="Proteomes" id="UP001295469">
    <property type="component" value="Chromosome A09"/>
</dbReference>
<dbReference type="AlphaFoldDB" id="A0A078IGZ0"/>
<dbReference type="PANTHER" id="PTHR46050">
    <property type="entry name" value="TPR REPEAT-CONTAINING THIOREDOXIN"/>
    <property type="match status" value="1"/>
</dbReference>
<evidence type="ECO:0000313" key="8">
    <source>
        <dbReference type="Proteomes" id="UP000028999"/>
    </source>
</evidence>
<evidence type="ECO:0000313" key="7">
    <source>
        <dbReference type="EMBL" id="CDY49237.1"/>
    </source>
</evidence>
<keyword evidence="1" id="KW-0677">Repeat</keyword>
<feature type="region of interest" description="Disordered" evidence="4">
    <location>
        <begin position="134"/>
        <end position="211"/>
    </location>
</feature>
<dbReference type="Pfam" id="PF00085">
    <property type="entry name" value="Thioredoxin"/>
    <property type="match status" value="1"/>
</dbReference>
<evidence type="ECO:0000256" key="2">
    <source>
        <dbReference type="ARBA" id="ARBA00022803"/>
    </source>
</evidence>
<dbReference type="EMBL" id="LK032820">
    <property type="protein sequence ID" value="CDY49237.1"/>
    <property type="molecule type" value="Genomic_DNA"/>
</dbReference>
<protein>
    <submittedName>
        <fullName evidence="6">(rape) hypothetical protein</fullName>
    </submittedName>
    <submittedName>
        <fullName evidence="7">BnaA09g55160D protein</fullName>
    </submittedName>
</protein>
<feature type="compositionally biased region" description="Low complexity" evidence="4">
    <location>
        <begin position="140"/>
        <end position="151"/>
    </location>
</feature>
<dbReference type="SMART" id="SM00028">
    <property type="entry name" value="TPR"/>
    <property type="match status" value="6"/>
</dbReference>
<dbReference type="Gramene" id="CDY49237">
    <property type="protein sequence ID" value="CDY49237"/>
    <property type="gene ID" value="GSBRNA2T00092627001"/>
</dbReference>
<gene>
    <name evidence="7" type="primary">BnaA09g55160D</name>
    <name evidence="6" type="ORF">DARMORV10_A09P51150.1</name>
    <name evidence="7" type="ORF">GSBRNA2T00092627001</name>
</gene>
<dbReference type="EMBL" id="HG994363">
    <property type="protein sequence ID" value="CAF2048444.1"/>
    <property type="molecule type" value="Genomic_DNA"/>
</dbReference>
<evidence type="ECO:0000256" key="3">
    <source>
        <dbReference type="PROSITE-ProRule" id="PRU00339"/>
    </source>
</evidence>
<dbReference type="KEGG" id="bna:106368139"/>
<dbReference type="Proteomes" id="UP000028999">
    <property type="component" value="Unassembled WGS sequence"/>
</dbReference>
<dbReference type="GO" id="GO:0006950">
    <property type="term" value="P:response to stress"/>
    <property type="evidence" value="ECO:0007669"/>
    <property type="project" value="UniProtKB-ARBA"/>
</dbReference>
<dbReference type="InterPro" id="IPR036249">
    <property type="entry name" value="Thioredoxin-like_sf"/>
</dbReference>